<comment type="caution">
    <text evidence="1">The sequence shown here is derived from an EMBL/GenBank/DDBJ whole genome shotgun (WGS) entry which is preliminary data.</text>
</comment>
<reference evidence="1" key="1">
    <citation type="submission" date="2021-08" db="EMBL/GenBank/DDBJ databases">
        <title>WGS assembly of Ceratopteris richardii.</title>
        <authorList>
            <person name="Marchant D.B."/>
            <person name="Chen G."/>
            <person name="Jenkins J."/>
            <person name="Shu S."/>
            <person name="Leebens-Mack J."/>
            <person name="Grimwood J."/>
            <person name="Schmutz J."/>
            <person name="Soltis P."/>
            <person name="Soltis D."/>
            <person name="Chen Z.-H."/>
        </authorList>
    </citation>
    <scope>NUCLEOTIDE SEQUENCE</scope>
    <source>
        <strain evidence="1">Whitten #5841</strain>
        <tissue evidence="1">Leaf</tissue>
    </source>
</reference>
<accession>A0A8T2TRZ1</accession>
<gene>
    <name evidence="1" type="ORF">KP509_11G011800</name>
</gene>
<organism evidence="1 2">
    <name type="scientific">Ceratopteris richardii</name>
    <name type="common">Triangle waterfern</name>
    <dbReference type="NCBI Taxonomy" id="49495"/>
    <lineage>
        <taxon>Eukaryota</taxon>
        <taxon>Viridiplantae</taxon>
        <taxon>Streptophyta</taxon>
        <taxon>Embryophyta</taxon>
        <taxon>Tracheophyta</taxon>
        <taxon>Polypodiopsida</taxon>
        <taxon>Polypodiidae</taxon>
        <taxon>Polypodiales</taxon>
        <taxon>Pteridineae</taxon>
        <taxon>Pteridaceae</taxon>
        <taxon>Parkerioideae</taxon>
        <taxon>Ceratopteris</taxon>
    </lineage>
</organism>
<name>A0A8T2TRZ1_CERRI</name>
<protein>
    <submittedName>
        <fullName evidence="1">Uncharacterized protein</fullName>
    </submittedName>
</protein>
<evidence type="ECO:0000313" key="2">
    <source>
        <dbReference type="Proteomes" id="UP000825935"/>
    </source>
</evidence>
<dbReference type="EMBL" id="CM035416">
    <property type="protein sequence ID" value="KAH7424506.1"/>
    <property type="molecule type" value="Genomic_DNA"/>
</dbReference>
<dbReference type="OrthoDB" id="10628559at2759"/>
<keyword evidence="2" id="KW-1185">Reference proteome</keyword>
<dbReference type="AlphaFoldDB" id="A0A8T2TRZ1"/>
<proteinExistence type="predicted"/>
<sequence>MKLYEAASSLLALEECKQLETAAGFRRPTAVRKTEVAVSGDERSLRLLNQATSSAPAVTVPDARLHLHWLTPQVWHAYGLIVREDPDGHAINKEDDTFSRPSHRVGIEVLGGIEPQADTLLSTSDICREGIGLHNVRFSR</sequence>
<dbReference type="Proteomes" id="UP000825935">
    <property type="component" value="Chromosome 11"/>
</dbReference>
<evidence type="ECO:0000313" key="1">
    <source>
        <dbReference type="EMBL" id="KAH7424506.1"/>
    </source>
</evidence>